<keyword evidence="2" id="KW-1185">Reference proteome</keyword>
<dbReference type="AlphaFoldDB" id="A0AAV3RU01"/>
<dbReference type="EMBL" id="BAABME010011972">
    <property type="protein sequence ID" value="GAA0184538.1"/>
    <property type="molecule type" value="Genomic_DNA"/>
</dbReference>
<name>A0AAV3RU01_LITER</name>
<sequence>MGFYSACLLAGVTPTAEFFLTSFSQRTQKDEFLYFVVKKEMKGFYEAFLSKVEPETWRPFFFFASGEGFPLGVPSGFTSHPNSKSALPKSAKHKMDAIAFPLTGGINAPCLYTFTPTAGFSKRRVSFLLLMLTLGP</sequence>
<gene>
    <name evidence="1" type="ORF">LIER_31826</name>
</gene>
<organism evidence="1 2">
    <name type="scientific">Lithospermum erythrorhizon</name>
    <name type="common">Purple gromwell</name>
    <name type="synonym">Lithospermum officinale var. erythrorhizon</name>
    <dbReference type="NCBI Taxonomy" id="34254"/>
    <lineage>
        <taxon>Eukaryota</taxon>
        <taxon>Viridiplantae</taxon>
        <taxon>Streptophyta</taxon>
        <taxon>Embryophyta</taxon>
        <taxon>Tracheophyta</taxon>
        <taxon>Spermatophyta</taxon>
        <taxon>Magnoliopsida</taxon>
        <taxon>eudicotyledons</taxon>
        <taxon>Gunneridae</taxon>
        <taxon>Pentapetalae</taxon>
        <taxon>asterids</taxon>
        <taxon>lamiids</taxon>
        <taxon>Boraginales</taxon>
        <taxon>Boraginaceae</taxon>
        <taxon>Boraginoideae</taxon>
        <taxon>Lithospermeae</taxon>
        <taxon>Lithospermum</taxon>
    </lineage>
</organism>
<comment type="caution">
    <text evidence="1">The sequence shown here is derived from an EMBL/GenBank/DDBJ whole genome shotgun (WGS) entry which is preliminary data.</text>
</comment>
<reference evidence="1 2" key="1">
    <citation type="submission" date="2024-01" db="EMBL/GenBank/DDBJ databases">
        <title>The complete chloroplast genome sequence of Lithospermum erythrorhizon: insights into the phylogenetic relationship among Boraginaceae species and the maternal lineages of purple gromwells.</title>
        <authorList>
            <person name="Okada T."/>
            <person name="Watanabe K."/>
        </authorList>
    </citation>
    <scope>NUCLEOTIDE SEQUENCE [LARGE SCALE GENOMIC DNA]</scope>
</reference>
<protein>
    <submittedName>
        <fullName evidence="1">Uncharacterized protein</fullName>
    </submittedName>
</protein>
<dbReference type="Proteomes" id="UP001454036">
    <property type="component" value="Unassembled WGS sequence"/>
</dbReference>
<accession>A0AAV3RU01</accession>
<evidence type="ECO:0000313" key="1">
    <source>
        <dbReference type="EMBL" id="GAA0184538.1"/>
    </source>
</evidence>
<evidence type="ECO:0000313" key="2">
    <source>
        <dbReference type="Proteomes" id="UP001454036"/>
    </source>
</evidence>
<proteinExistence type="predicted"/>